<evidence type="ECO:0000259" key="1">
    <source>
        <dbReference type="Pfam" id="PF00534"/>
    </source>
</evidence>
<gene>
    <name evidence="2" type="ORF">A2160_02985</name>
</gene>
<dbReference type="PANTHER" id="PTHR12526">
    <property type="entry name" value="GLYCOSYLTRANSFERASE"/>
    <property type="match status" value="1"/>
</dbReference>
<evidence type="ECO:0000313" key="2">
    <source>
        <dbReference type="EMBL" id="OGD63411.1"/>
    </source>
</evidence>
<dbReference type="Pfam" id="PF00534">
    <property type="entry name" value="Glycos_transf_1"/>
    <property type="match status" value="1"/>
</dbReference>
<dbReference type="SUPFAM" id="SSF53756">
    <property type="entry name" value="UDP-Glycosyltransferase/glycogen phosphorylase"/>
    <property type="match status" value="1"/>
</dbReference>
<organism evidence="2 3">
    <name type="scientific">Candidatus Beckwithbacteria bacterium RBG_13_42_9</name>
    <dbReference type="NCBI Taxonomy" id="1797457"/>
    <lineage>
        <taxon>Bacteria</taxon>
        <taxon>Candidatus Beckwithiibacteriota</taxon>
    </lineage>
</organism>
<comment type="caution">
    <text evidence="2">The sequence shown here is derived from an EMBL/GenBank/DDBJ whole genome shotgun (WGS) entry which is preliminary data.</text>
</comment>
<feature type="domain" description="Glycosyl transferase family 1" evidence="1">
    <location>
        <begin position="179"/>
        <end position="363"/>
    </location>
</feature>
<dbReference type="Gene3D" id="3.40.50.2000">
    <property type="entry name" value="Glycogen Phosphorylase B"/>
    <property type="match status" value="2"/>
</dbReference>
<evidence type="ECO:0000313" key="3">
    <source>
        <dbReference type="Proteomes" id="UP000177006"/>
    </source>
</evidence>
<dbReference type="GO" id="GO:0016757">
    <property type="term" value="F:glycosyltransferase activity"/>
    <property type="evidence" value="ECO:0007669"/>
    <property type="project" value="InterPro"/>
</dbReference>
<dbReference type="PANTHER" id="PTHR12526:SF584">
    <property type="entry name" value="GLYCOSYLTRANSFERASE"/>
    <property type="match status" value="1"/>
</dbReference>
<dbReference type="InterPro" id="IPR001296">
    <property type="entry name" value="Glyco_trans_1"/>
</dbReference>
<dbReference type="CDD" id="cd03801">
    <property type="entry name" value="GT4_PimA-like"/>
    <property type="match status" value="1"/>
</dbReference>
<dbReference type="Proteomes" id="UP000177006">
    <property type="component" value="Unassembled WGS sequence"/>
</dbReference>
<dbReference type="STRING" id="1797457.A2160_02985"/>
<sequence length="384" mass="44196">MVLLCKSRKRNNFMKIGLFSPFIAENIGGGERYFLTVAECMLNDGHEVDLILQSDFHQDSLSRDDLKQKYIKAFNLNLKDLKIINGPFGRGSSLWQRFKFSREYDVFYYMTDGSFFVPGAKRNVAHFMIPFKKPRGNLFNQLKLKFWPVKTANSYFTKGIIEKNWGIRINYVHWGAVNRDDFKPGEKGKIILNVGRFFSASGGKHCKRQDILVSAFRQMCDQGLKDWQLVLNGPIDKGEDNVAYAQKVANMVRGYPITIRHEGNFKTLQNDYAKASIYWHATGYDLDENEYPEAMEHLGMSTVEAMAAGTVPVVINKAGQKEIVTDKENGLLWETKDELINKTEEVMKNKELWQKLSQNAQKRAEDFSKVKFCHMTKEMFGLAL</sequence>
<name>A0A1F5E7T4_9BACT</name>
<protein>
    <recommendedName>
        <fullName evidence="1">Glycosyl transferase family 1 domain-containing protein</fullName>
    </recommendedName>
</protein>
<reference evidence="2 3" key="1">
    <citation type="journal article" date="2016" name="Nat. Commun.">
        <title>Thousands of microbial genomes shed light on interconnected biogeochemical processes in an aquifer system.</title>
        <authorList>
            <person name="Anantharaman K."/>
            <person name="Brown C.T."/>
            <person name="Hug L.A."/>
            <person name="Sharon I."/>
            <person name="Castelle C.J."/>
            <person name="Probst A.J."/>
            <person name="Thomas B.C."/>
            <person name="Singh A."/>
            <person name="Wilkins M.J."/>
            <person name="Karaoz U."/>
            <person name="Brodie E.L."/>
            <person name="Williams K.H."/>
            <person name="Hubbard S.S."/>
            <person name="Banfield J.F."/>
        </authorList>
    </citation>
    <scope>NUCLEOTIDE SEQUENCE [LARGE SCALE GENOMIC DNA]</scope>
</reference>
<dbReference type="EMBL" id="MEZK01000010">
    <property type="protein sequence ID" value="OGD63411.1"/>
    <property type="molecule type" value="Genomic_DNA"/>
</dbReference>
<accession>A0A1F5E7T4</accession>
<dbReference type="AlphaFoldDB" id="A0A1F5E7T4"/>
<proteinExistence type="predicted"/>